<evidence type="ECO:0000256" key="6">
    <source>
        <dbReference type="RuleBase" id="RU369017"/>
    </source>
</evidence>
<dbReference type="Pfam" id="PF01545">
    <property type="entry name" value="Cation_efflux"/>
    <property type="match status" value="1"/>
</dbReference>
<feature type="transmembrane region" description="Helical" evidence="6">
    <location>
        <begin position="54"/>
        <end position="71"/>
    </location>
</feature>
<dbReference type="EMBL" id="ML119685">
    <property type="protein sequence ID" value="RPA80694.1"/>
    <property type="molecule type" value="Genomic_DNA"/>
</dbReference>
<evidence type="ECO:0000256" key="2">
    <source>
        <dbReference type="ARBA" id="ARBA00022448"/>
    </source>
</evidence>
<dbReference type="STRING" id="1160509.A0A3N4IGA4"/>
<dbReference type="AlphaFoldDB" id="A0A3N4IGA4"/>
<keyword evidence="6" id="KW-0406">Ion transport</keyword>
<sequence>MMQNQRRGHKYKHSSVSHQIFLEPPPRAPLALPASLPIPTFTEWRKSISKEQNARILWCLGHCIISTYIWWCTGGSLAMTALSHLVLFDALSAILCVCVDVLGNFEVWKRSSLRHPFGLERAEVLAGFAMSVFLLFMGMDIFSHTAEHLLENWTPESELELASHSAHPVDHTDHSAHARVSPGSVDLAALLAIISTLTSAIVLRNHARIGQAMRFNTLESLKLPGLLSNPAHMLTLGCAGVLLILPLLSIGMFSWLDRCLALGMALSMIVIGIRLVKVLGSMLLMSYGGPGVAEVIKEIELDSSVTSVQEASFWQVHHNLCMANLKLCARGISGAGGESRLRERITRLVRDRLGGPYGKRGQKWEVSIAIELDQ</sequence>
<dbReference type="InterPro" id="IPR058533">
    <property type="entry name" value="Cation_efflux_TM"/>
</dbReference>
<comment type="similarity">
    <text evidence="6">Belongs to the cation diffusion facilitator (CDF) transporter (TC 2.A.4) family. SLC30A subfamily.</text>
</comment>
<keyword evidence="6" id="KW-0256">Endoplasmic reticulum</keyword>
<dbReference type="SUPFAM" id="SSF161111">
    <property type="entry name" value="Cation efflux protein transmembrane domain-like"/>
    <property type="match status" value="1"/>
</dbReference>
<evidence type="ECO:0000313" key="8">
    <source>
        <dbReference type="EMBL" id="RPA80694.1"/>
    </source>
</evidence>
<evidence type="ECO:0000256" key="1">
    <source>
        <dbReference type="ARBA" id="ARBA00004141"/>
    </source>
</evidence>
<dbReference type="GO" id="GO:1904257">
    <property type="term" value="P:zinc ion import into Golgi lumen"/>
    <property type="evidence" value="ECO:0007669"/>
    <property type="project" value="TreeGrafter"/>
</dbReference>
<keyword evidence="2 6" id="KW-0813">Transport</keyword>
<comment type="function">
    <text evidence="6">Functions as a zinc transporter.</text>
</comment>
<evidence type="ECO:0000313" key="9">
    <source>
        <dbReference type="Proteomes" id="UP000275078"/>
    </source>
</evidence>
<dbReference type="GO" id="GO:0005385">
    <property type="term" value="F:zinc ion transmembrane transporter activity"/>
    <property type="evidence" value="ECO:0007669"/>
    <property type="project" value="UniProtKB-UniRule"/>
</dbReference>
<keyword evidence="9" id="KW-1185">Reference proteome</keyword>
<feature type="transmembrane region" description="Helical" evidence="6">
    <location>
        <begin position="255"/>
        <end position="276"/>
    </location>
</feature>
<dbReference type="GO" id="GO:0005794">
    <property type="term" value="C:Golgi apparatus"/>
    <property type="evidence" value="ECO:0007669"/>
    <property type="project" value="TreeGrafter"/>
</dbReference>
<feature type="transmembrane region" description="Helical" evidence="6">
    <location>
        <begin position="77"/>
        <end position="103"/>
    </location>
</feature>
<proteinExistence type="inferred from homology"/>
<feature type="transmembrane region" description="Helical" evidence="6">
    <location>
        <begin position="226"/>
        <end position="249"/>
    </location>
</feature>
<dbReference type="Gene3D" id="1.20.1510.10">
    <property type="entry name" value="Cation efflux protein transmembrane domain"/>
    <property type="match status" value="1"/>
</dbReference>
<name>A0A3N4IGA4_ASCIM</name>
<comment type="caution">
    <text evidence="6">Lacks conserved residue(s) required for the propagation of feature annotation.</text>
</comment>
<dbReference type="OrthoDB" id="5382797at2759"/>
<keyword evidence="3 6" id="KW-0812">Transmembrane</keyword>
<dbReference type="Proteomes" id="UP000275078">
    <property type="component" value="Unassembled WGS sequence"/>
</dbReference>
<dbReference type="InterPro" id="IPR045316">
    <property type="entry name" value="Msc2-like"/>
</dbReference>
<keyword evidence="5 6" id="KW-0472">Membrane</keyword>
<feature type="domain" description="Cation efflux protein transmembrane" evidence="7">
    <location>
        <begin position="62"/>
        <end position="284"/>
    </location>
</feature>
<dbReference type="GO" id="GO:0006882">
    <property type="term" value="P:intracellular zinc ion homeostasis"/>
    <property type="evidence" value="ECO:0007669"/>
    <property type="project" value="InterPro"/>
</dbReference>
<evidence type="ECO:0000259" key="7">
    <source>
        <dbReference type="Pfam" id="PF01545"/>
    </source>
</evidence>
<dbReference type="GO" id="GO:0005789">
    <property type="term" value="C:endoplasmic reticulum membrane"/>
    <property type="evidence" value="ECO:0007669"/>
    <property type="project" value="UniProtKB-SubCell"/>
</dbReference>
<keyword evidence="4 6" id="KW-1133">Transmembrane helix</keyword>
<reference evidence="8 9" key="1">
    <citation type="journal article" date="2018" name="Nat. Ecol. Evol.">
        <title>Pezizomycetes genomes reveal the molecular basis of ectomycorrhizal truffle lifestyle.</title>
        <authorList>
            <person name="Murat C."/>
            <person name="Payen T."/>
            <person name="Noel B."/>
            <person name="Kuo A."/>
            <person name="Morin E."/>
            <person name="Chen J."/>
            <person name="Kohler A."/>
            <person name="Krizsan K."/>
            <person name="Balestrini R."/>
            <person name="Da Silva C."/>
            <person name="Montanini B."/>
            <person name="Hainaut M."/>
            <person name="Levati E."/>
            <person name="Barry K.W."/>
            <person name="Belfiori B."/>
            <person name="Cichocki N."/>
            <person name="Clum A."/>
            <person name="Dockter R.B."/>
            <person name="Fauchery L."/>
            <person name="Guy J."/>
            <person name="Iotti M."/>
            <person name="Le Tacon F."/>
            <person name="Lindquist E.A."/>
            <person name="Lipzen A."/>
            <person name="Malagnac F."/>
            <person name="Mello A."/>
            <person name="Molinier V."/>
            <person name="Miyauchi S."/>
            <person name="Poulain J."/>
            <person name="Riccioni C."/>
            <person name="Rubini A."/>
            <person name="Sitrit Y."/>
            <person name="Splivallo R."/>
            <person name="Traeger S."/>
            <person name="Wang M."/>
            <person name="Zifcakova L."/>
            <person name="Wipf D."/>
            <person name="Zambonelli A."/>
            <person name="Paolocci F."/>
            <person name="Nowrousian M."/>
            <person name="Ottonello S."/>
            <person name="Baldrian P."/>
            <person name="Spatafora J.W."/>
            <person name="Henrissat B."/>
            <person name="Nagy L.G."/>
            <person name="Aury J.M."/>
            <person name="Wincker P."/>
            <person name="Grigoriev I.V."/>
            <person name="Bonfante P."/>
            <person name="Martin F.M."/>
        </authorList>
    </citation>
    <scope>NUCLEOTIDE SEQUENCE [LARGE SCALE GENOMIC DNA]</scope>
    <source>
        <strain evidence="8 9">RN42</strain>
    </source>
</reference>
<dbReference type="PANTHER" id="PTHR45755">
    <property type="match status" value="1"/>
</dbReference>
<dbReference type="InterPro" id="IPR027469">
    <property type="entry name" value="Cation_efflux_TMD_sf"/>
</dbReference>
<evidence type="ECO:0000256" key="3">
    <source>
        <dbReference type="ARBA" id="ARBA00022692"/>
    </source>
</evidence>
<gene>
    <name evidence="8" type="ORF">BJ508DRAFT_124638</name>
</gene>
<evidence type="ECO:0000256" key="5">
    <source>
        <dbReference type="ARBA" id="ARBA00023136"/>
    </source>
</evidence>
<dbReference type="PANTHER" id="PTHR45755:SF5">
    <property type="entry name" value="ZINC TRANSPORTER"/>
    <property type="match status" value="1"/>
</dbReference>
<organism evidence="8 9">
    <name type="scientific">Ascobolus immersus RN42</name>
    <dbReference type="NCBI Taxonomy" id="1160509"/>
    <lineage>
        <taxon>Eukaryota</taxon>
        <taxon>Fungi</taxon>
        <taxon>Dikarya</taxon>
        <taxon>Ascomycota</taxon>
        <taxon>Pezizomycotina</taxon>
        <taxon>Pezizomycetes</taxon>
        <taxon>Pezizales</taxon>
        <taxon>Ascobolaceae</taxon>
        <taxon>Ascobolus</taxon>
    </lineage>
</organism>
<evidence type="ECO:0000256" key="4">
    <source>
        <dbReference type="ARBA" id="ARBA00022989"/>
    </source>
</evidence>
<accession>A0A3N4IGA4</accession>
<protein>
    <recommendedName>
        <fullName evidence="6">Zinc transporter</fullName>
    </recommendedName>
</protein>
<feature type="transmembrane region" description="Helical" evidence="6">
    <location>
        <begin position="124"/>
        <end position="143"/>
    </location>
</feature>
<dbReference type="GO" id="GO:0031410">
    <property type="term" value="C:cytoplasmic vesicle"/>
    <property type="evidence" value="ECO:0007669"/>
    <property type="project" value="TreeGrafter"/>
</dbReference>
<comment type="subcellular location">
    <subcellularLocation>
        <location evidence="6">Endoplasmic reticulum membrane</location>
        <topology evidence="6">Multi-pass membrane protein</topology>
    </subcellularLocation>
    <subcellularLocation>
        <location evidence="1">Membrane</location>
        <topology evidence="1">Multi-pass membrane protein</topology>
    </subcellularLocation>
</comment>